<name>A0ACB9SCE3_9MYRT</name>
<keyword evidence="2" id="KW-1185">Reference proteome</keyword>
<evidence type="ECO:0000313" key="2">
    <source>
        <dbReference type="Proteomes" id="UP001057402"/>
    </source>
</evidence>
<organism evidence="1 2">
    <name type="scientific">Melastoma candidum</name>
    <dbReference type="NCBI Taxonomy" id="119954"/>
    <lineage>
        <taxon>Eukaryota</taxon>
        <taxon>Viridiplantae</taxon>
        <taxon>Streptophyta</taxon>
        <taxon>Embryophyta</taxon>
        <taxon>Tracheophyta</taxon>
        <taxon>Spermatophyta</taxon>
        <taxon>Magnoliopsida</taxon>
        <taxon>eudicotyledons</taxon>
        <taxon>Gunneridae</taxon>
        <taxon>Pentapetalae</taxon>
        <taxon>rosids</taxon>
        <taxon>malvids</taxon>
        <taxon>Myrtales</taxon>
        <taxon>Melastomataceae</taxon>
        <taxon>Melastomatoideae</taxon>
        <taxon>Melastomateae</taxon>
        <taxon>Melastoma</taxon>
    </lineage>
</organism>
<sequence>MDGQKKKRGGLLLAKPDYKKAYVTLKTPLSLSRELYPVKIVQEEREVTDEGKMKGKKPSVVEDGEARRRKHWLDGYAGDGLGREGRGRVGGIGERNGGGGEAKFPWSFMKSRGKSS</sequence>
<comment type="caution">
    <text evidence="1">The sequence shown here is derived from an EMBL/GenBank/DDBJ whole genome shotgun (WGS) entry which is preliminary data.</text>
</comment>
<gene>
    <name evidence="1" type="ORF">MLD38_005003</name>
</gene>
<proteinExistence type="predicted"/>
<dbReference type="Proteomes" id="UP001057402">
    <property type="component" value="Chromosome 2"/>
</dbReference>
<reference evidence="2" key="1">
    <citation type="journal article" date="2023" name="Front. Plant Sci.">
        <title>Chromosomal-level genome assembly of Melastoma candidum provides insights into trichome evolution.</title>
        <authorList>
            <person name="Zhong Y."/>
            <person name="Wu W."/>
            <person name="Sun C."/>
            <person name="Zou P."/>
            <person name="Liu Y."/>
            <person name="Dai S."/>
            <person name="Zhou R."/>
        </authorList>
    </citation>
    <scope>NUCLEOTIDE SEQUENCE [LARGE SCALE GENOMIC DNA]</scope>
</reference>
<protein>
    <submittedName>
        <fullName evidence="1">Uncharacterized protein</fullName>
    </submittedName>
</protein>
<dbReference type="EMBL" id="CM042881">
    <property type="protein sequence ID" value="KAI4387153.1"/>
    <property type="molecule type" value="Genomic_DNA"/>
</dbReference>
<accession>A0ACB9SCE3</accession>
<evidence type="ECO:0000313" key="1">
    <source>
        <dbReference type="EMBL" id="KAI4387153.1"/>
    </source>
</evidence>